<keyword evidence="3 6" id="KW-0812">Transmembrane</keyword>
<dbReference type="CDD" id="cd06173">
    <property type="entry name" value="MFS_MefA_like"/>
    <property type="match status" value="1"/>
</dbReference>
<gene>
    <name evidence="7" type="ORF">CIG75_18820</name>
</gene>
<proteinExistence type="predicted"/>
<dbReference type="OrthoDB" id="9775268at2"/>
<sequence>MFGVLKDRRIQYLLTANIFSSIGSGITMIAVPWLLVNRAGGDQIFGYATLFSTLMLFFASPYIGVLIDRFSRKKTLLAAEYFGLSTVLVFAVWGYLSGHFETWQLVAIHFGGSLYYSIYFPTKFALIQEIFDKEHFRSLNSVLEVQNQFATMVSGGLASLVIDKIFLSHLLVVDAITYLIGTVLILLLPYQAQPKEKDRAKKSFFADIKEGFVYLKTKPLLILYLLSALMPFIGVMMGNYLFPIYVTQTLQSNASVLGLGSTVYAIGAIVAGLTIPYMMNKLNPYKTSIATGLVYAVGVTVTALFPMALIFMAMQFLHGWGNAGIRVARNTVMMEIVPNFLIGRINSFFSAIGMALRVSLLALFTQTIVYTGPTGALYILSAVMITAACGVIASRKLFQSGLVKPAEQSVKKSA</sequence>
<feature type="transmembrane region" description="Helical" evidence="6">
    <location>
        <begin position="341"/>
        <end position="364"/>
    </location>
</feature>
<evidence type="ECO:0000313" key="8">
    <source>
        <dbReference type="Proteomes" id="UP000214688"/>
    </source>
</evidence>
<evidence type="ECO:0000256" key="6">
    <source>
        <dbReference type="SAM" id="Phobius"/>
    </source>
</evidence>
<dbReference type="Proteomes" id="UP000214688">
    <property type="component" value="Chromosome"/>
</dbReference>
<evidence type="ECO:0000256" key="4">
    <source>
        <dbReference type="ARBA" id="ARBA00022989"/>
    </source>
</evidence>
<dbReference type="AlphaFoldDB" id="A0A223D5C4"/>
<keyword evidence="2" id="KW-1003">Cell membrane</keyword>
<dbReference type="GO" id="GO:0005886">
    <property type="term" value="C:plasma membrane"/>
    <property type="evidence" value="ECO:0007669"/>
    <property type="project" value="UniProtKB-SubCell"/>
</dbReference>
<feature type="transmembrane region" description="Helical" evidence="6">
    <location>
        <begin position="254"/>
        <end position="275"/>
    </location>
</feature>
<feature type="transmembrane region" description="Helical" evidence="6">
    <location>
        <begin position="376"/>
        <end position="394"/>
    </location>
</feature>
<dbReference type="Gene3D" id="1.20.1250.20">
    <property type="entry name" value="MFS general substrate transporter like domains"/>
    <property type="match status" value="1"/>
</dbReference>
<dbReference type="InterPro" id="IPR011701">
    <property type="entry name" value="MFS"/>
</dbReference>
<keyword evidence="5 6" id="KW-0472">Membrane</keyword>
<feature type="transmembrane region" description="Helical" evidence="6">
    <location>
        <begin position="221"/>
        <end position="242"/>
    </location>
</feature>
<keyword evidence="8" id="KW-1185">Reference proteome</keyword>
<evidence type="ECO:0000256" key="1">
    <source>
        <dbReference type="ARBA" id="ARBA00004651"/>
    </source>
</evidence>
<dbReference type="KEGG" id="tab:CIG75_18820"/>
<dbReference type="GO" id="GO:0022857">
    <property type="term" value="F:transmembrane transporter activity"/>
    <property type="evidence" value="ECO:0007669"/>
    <property type="project" value="InterPro"/>
</dbReference>
<protein>
    <recommendedName>
        <fullName evidence="9">Major facilitator superfamily (MFS) profile domain-containing protein</fullName>
    </recommendedName>
</protein>
<keyword evidence="4 6" id="KW-1133">Transmembrane helix</keyword>
<dbReference type="Pfam" id="PF07690">
    <property type="entry name" value="MFS_1"/>
    <property type="match status" value="1"/>
</dbReference>
<name>A0A223D5C4_9BACL</name>
<feature type="transmembrane region" description="Helical" evidence="6">
    <location>
        <begin position="166"/>
        <end position="188"/>
    </location>
</feature>
<evidence type="ECO:0008006" key="9">
    <source>
        <dbReference type="Google" id="ProtNLM"/>
    </source>
</evidence>
<evidence type="ECO:0000256" key="2">
    <source>
        <dbReference type="ARBA" id="ARBA00022475"/>
    </source>
</evidence>
<evidence type="ECO:0000256" key="5">
    <source>
        <dbReference type="ARBA" id="ARBA00023136"/>
    </source>
</evidence>
<feature type="transmembrane region" description="Helical" evidence="6">
    <location>
        <begin position="295"/>
        <end position="320"/>
    </location>
</feature>
<accession>A0A223D5C4</accession>
<evidence type="ECO:0000313" key="7">
    <source>
        <dbReference type="EMBL" id="ASS76792.1"/>
    </source>
</evidence>
<feature type="transmembrane region" description="Helical" evidence="6">
    <location>
        <begin position="12"/>
        <end position="35"/>
    </location>
</feature>
<evidence type="ECO:0000256" key="3">
    <source>
        <dbReference type="ARBA" id="ARBA00022692"/>
    </source>
</evidence>
<dbReference type="InterPro" id="IPR036259">
    <property type="entry name" value="MFS_trans_sf"/>
</dbReference>
<dbReference type="RefSeq" id="WP_094238019.1">
    <property type="nucleotide sequence ID" value="NZ_CP022657.1"/>
</dbReference>
<dbReference type="EMBL" id="CP022657">
    <property type="protein sequence ID" value="ASS76792.1"/>
    <property type="molecule type" value="Genomic_DNA"/>
</dbReference>
<feature type="transmembrane region" description="Helical" evidence="6">
    <location>
        <begin position="79"/>
        <end position="96"/>
    </location>
</feature>
<dbReference type="SUPFAM" id="SSF103473">
    <property type="entry name" value="MFS general substrate transporter"/>
    <property type="match status" value="1"/>
</dbReference>
<feature type="transmembrane region" description="Helical" evidence="6">
    <location>
        <begin position="47"/>
        <end position="67"/>
    </location>
</feature>
<dbReference type="PANTHER" id="PTHR23513">
    <property type="entry name" value="INTEGRAL MEMBRANE EFFLUX PROTEIN-RELATED"/>
    <property type="match status" value="1"/>
</dbReference>
<reference evidence="7 8" key="1">
    <citation type="journal article" date="2015" name="Int. J. Syst. Evol. Microbiol.">
        <title>Tumebacillus algifaecis sp. nov., isolated from decomposing algal scum.</title>
        <authorList>
            <person name="Wu Y.F."/>
            <person name="Zhang B."/>
            <person name="Xing P."/>
            <person name="Wu Q.L."/>
            <person name="Liu S.J."/>
        </authorList>
    </citation>
    <scope>NUCLEOTIDE SEQUENCE [LARGE SCALE GENOMIC DNA]</scope>
    <source>
        <strain evidence="7 8">THMBR28</strain>
    </source>
</reference>
<feature type="transmembrane region" description="Helical" evidence="6">
    <location>
        <begin position="102"/>
        <end position="120"/>
    </location>
</feature>
<dbReference type="PANTHER" id="PTHR23513:SF11">
    <property type="entry name" value="STAPHYLOFERRIN A TRANSPORTER"/>
    <property type="match status" value="1"/>
</dbReference>
<comment type="subcellular location">
    <subcellularLocation>
        <location evidence="1">Cell membrane</location>
        <topology evidence="1">Multi-pass membrane protein</topology>
    </subcellularLocation>
</comment>
<organism evidence="7 8">
    <name type="scientific">Tumebacillus algifaecis</name>
    <dbReference type="NCBI Taxonomy" id="1214604"/>
    <lineage>
        <taxon>Bacteria</taxon>
        <taxon>Bacillati</taxon>
        <taxon>Bacillota</taxon>
        <taxon>Bacilli</taxon>
        <taxon>Bacillales</taxon>
        <taxon>Alicyclobacillaceae</taxon>
        <taxon>Tumebacillus</taxon>
    </lineage>
</organism>